<evidence type="ECO:0000256" key="1">
    <source>
        <dbReference type="ARBA" id="ARBA00022737"/>
    </source>
</evidence>
<evidence type="ECO:0000256" key="2">
    <source>
        <dbReference type="ARBA" id="ARBA00022771"/>
    </source>
</evidence>
<protein>
    <submittedName>
        <fullName evidence="9">Transcription initiation factor IIB family protein</fullName>
    </submittedName>
</protein>
<evidence type="ECO:0000313" key="9">
    <source>
        <dbReference type="EMBL" id="MCU4972413.1"/>
    </source>
</evidence>
<sequence>MANANTPENCPDCEGRLRAIETELVCEDCGLVAETDPIDHGPEWRSFDDDETNRKRTGAPLTRSRHDRGLSTEIGSSSRLRITGRKRRQIGRMRREHNRARFESKADRNQVTGFSEIWRIISQLPLPVNTREQACRLFASAQSASLLQGRSIEGFAAAAVYATCRTRSNARTIEEIVSVSYADAAELKAAYAALNRELGLPIGPIDPTEYLPRYASKLDLETDVERRATCYVTRLREANRIGSRNPSGIAAGCLYTATRTVPTVEPITQAAAADVASVAPATVRATVDNLRELAADPASGFELEGGLG</sequence>
<keyword evidence="10" id="KW-1185">Reference proteome</keyword>
<feature type="domain" description="Transcription factor TFIIB cyclin-like" evidence="7">
    <location>
        <begin position="205"/>
        <end position="289"/>
    </location>
</feature>
<organism evidence="9 10">
    <name type="scientific">Natronoglomus mannanivorans</name>
    <dbReference type="NCBI Taxonomy" id="2979990"/>
    <lineage>
        <taxon>Archaea</taxon>
        <taxon>Methanobacteriati</taxon>
        <taxon>Methanobacteriota</taxon>
        <taxon>Stenosarchaea group</taxon>
        <taxon>Halobacteria</taxon>
        <taxon>Halobacteriales</taxon>
        <taxon>Natrialbaceae</taxon>
        <taxon>Natronoglomus</taxon>
    </lineage>
</organism>
<dbReference type="InterPro" id="IPR013150">
    <property type="entry name" value="TFIIB_cyclin"/>
</dbReference>
<dbReference type="PANTHER" id="PTHR11618:SF13">
    <property type="entry name" value="TRANSCRIPTION INITIATION FACTOR IIB"/>
    <property type="match status" value="1"/>
</dbReference>
<dbReference type="PRINTS" id="PR00685">
    <property type="entry name" value="TIFACTORIIB"/>
</dbReference>
<dbReference type="InterPro" id="IPR013137">
    <property type="entry name" value="Znf_TFIIB"/>
</dbReference>
<accession>A0ABT2QBV3</accession>
<name>A0ABT2QBV3_9EURY</name>
<dbReference type="Gene3D" id="1.10.472.10">
    <property type="entry name" value="Cyclin-like"/>
    <property type="match status" value="1"/>
</dbReference>
<dbReference type="EMBL" id="JAOPKB010000002">
    <property type="protein sequence ID" value="MCU4972413.1"/>
    <property type="molecule type" value="Genomic_DNA"/>
</dbReference>
<dbReference type="Pfam" id="PF08271">
    <property type="entry name" value="Zn_Ribbon_TF"/>
    <property type="match status" value="1"/>
</dbReference>
<keyword evidence="4" id="KW-0805">Transcription regulation</keyword>
<comment type="caution">
    <text evidence="9">The sequence shown here is derived from an EMBL/GenBank/DDBJ whole genome shotgun (WGS) entry which is preliminary data.</text>
</comment>
<dbReference type="PANTHER" id="PTHR11618">
    <property type="entry name" value="TRANSCRIPTION INITIATION FACTOR IIB-RELATED"/>
    <property type="match status" value="1"/>
</dbReference>
<evidence type="ECO:0000313" key="10">
    <source>
        <dbReference type="Proteomes" id="UP001320972"/>
    </source>
</evidence>
<dbReference type="CDD" id="cd00043">
    <property type="entry name" value="CYCLIN_SF"/>
    <property type="match status" value="1"/>
</dbReference>
<dbReference type="Pfam" id="PF00382">
    <property type="entry name" value="TFIIB"/>
    <property type="match status" value="2"/>
</dbReference>
<evidence type="ECO:0000256" key="5">
    <source>
        <dbReference type="ARBA" id="ARBA00023163"/>
    </source>
</evidence>
<dbReference type="RefSeq" id="WP_338007339.1">
    <property type="nucleotide sequence ID" value="NZ_JAOPKB010000002.1"/>
</dbReference>
<evidence type="ECO:0000259" key="7">
    <source>
        <dbReference type="Pfam" id="PF00382"/>
    </source>
</evidence>
<dbReference type="Proteomes" id="UP001320972">
    <property type="component" value="Unassembled WGS sequence"/>
</dbReference>
<keyword evidence="2" id="KW-0479">Metal-binding</keyword>
<keyword evidence="1" id="KW-0677">Repeat</keyword>
<dbReference type="SUPFAM" id="SSF47954">
    <property type="entry name" value="Cyclin-like"/>
    <property type="match status" value="2"/>
</dbReference>
<dbReference type="InterPro" id="IPR000812">
    <property type="entry name" value="TFIIB"/>
</dbReference>
<reference evidence="9 10" key="1">
    <citation type="submission" date="2022-09" db="EMBL/GenBank/DDBJ databases">
        <title>Enrichment on poylsaccharides allowed isolation of novel metabolic and taxonomic groups of Haloarchaea.</title>
        <authorList>
            <person name="Sorokin D.Y."/>
            <person name="Elcheninov A.G."/>
            <person name="Khizhniak T.V."/>
            <person name="Kolganova T.V."/>
            <person name="Kublanov I.V."/>
        </authorList>
    </citation>
    <scope>NUCLEOTIDE SEQUENCE [LARGE SCALE GENOMIC DNA]</scope>
    <source>
        <strain evidence="9 10">AArc-m2/3/4</strain>
    </source>
</reference>
<feature type="domain" description="Transcription factor TFIIB cyclin-like" evidence="7">
    <location>
        <begin position="108"/>
        <end position="195"/>
    </location>
</feature>
<evidence type="ECO:0000256" key="6">
    <source>
        <dbReference type="SAM" id="MobiDB-lite"/>
    </source>
</evidence>
<feature type="region of interest" description="Disordered" evidence="6">
    <location>
        <begin position="40"/>
        <end position="70"/>
    </location>
</feature>
<feature type="domain" description="TFIIB-type" evidence="8">
    <location>
        <begin position="10"/>
        <end position="47"/>
    </location>
</feature>
<gene>
    <name evidence="9" type="ORF">OB955_06635</name>
</gene>
<evidence type="ECO:0000259" key="8">
    <source>
        <dbReference type="Pfam" id="PF08271"/>
    </source>
</evidence>
<proteinExistence type="predicted"/>
<evidence type="ECO:0000256" key="4">
    <source>
        <dbReference type="ARBA" id="ARBA00023015"/>
    </source>
</evidence>
<keyword evidence="2" id="KW-0863">Zinc-finger</keyword>
<dbReference type="Gene3D" id="1.10.472.170">
    <property type="match status" value="1"/>
</dbReference>
<evidence type="ECO:0000256" key="3">
    <source>
        <dbReference type="ARBA" id="ARBA00022833"/>
    </source>
</evidence>
<dbReference type="InterPro" id="IPR036915">
    <property type="entry name" value="Cyclin-like_sf"/>
</dbReference>
<dbReference type="SUPFAM" id="SSF57783">
    <property type="entry name" value="Zinc beta-ribbon"/>
    <property type="match status" value="1"/>
</dbReference>
<keyword evidence="5" id="KW-0804">Transcription</keyword>
<keyword evidence="3" id="KW-0862">Zinc</keyword>